<dbReference type="AlphaFoldDB" id="A0AAP4CYK1"/>
<name>A0AAP4CYK1_9ENTR</name>
<evidence type="ECO:0000256" key="1">
    <source>
        <dbReference type="SAM" id="Phobius"/>
    </source>
</evidence>
<gene>
    <name evidence="2" type="ORF">QQF32_01595</name>
</gene>
<feature type="transmembrane region" description="Helical" evidence="1">
    <location>
        <begin position="20"/>
        <end position="38"/>
    </location>
</feature>
<keyword evidence="1" id="KW-1133">Transmembrane helix</keyword>
<accession>A0AAP4CYK1</accession>
<evidence type="ECO:0000313" key="3">
    <source>
        <dbReference type="Proteomes" id="UP001223214"/>
    </source>
</evidence>
<keyword evidence="1" id="KW-0812">Transmembrane</keyword>
<keyword evidence="1" id="KW-0472">Membrane</keyword>
<protein>
    <submittedName>
        <fullName evidence="2">Uncharacterized protein</fullName>
    </submittedName>
</protein>
<sequence length="118" mass="12941">MSHKLTLNEVLGTIISQPVEMVRIVIIITLGEFGRWLYGGGRFRERCGDLILCLMLFYLIRSHVKNIATALGVDISPGAIAIIISLLGAHGIGQMLFYAIKKRTGIDLSELLGKSNKS</sequence>
<comment type="caution">
    <text evidence="2">The sequence shown here is derived from an EMBL/GenBank/DDBJ whole genome shotgun (WGS) entry which is preliminary data.</text>
</comment>
<dbReference type="Proteomes" id="UP001223214">
    <property type="component" value="Unassembled WGS sequence"/>
</dbReference>
<feature type="transmembrane region" description="Helical" evidence="1">
    <location>
        <begin position="50"/>
        <end position="73"/>
    </location>
</feature>
<keyword evidence="3" id="KW-1185">Reference proteome</keyword>
<proteinExistence type="predicted"/>
<dbReference type="RefSeq" id="WP_285149652.1">
    <property type="nucleotide sequence ID" value="NZ_JASSOM010000003.1"/>
</dbReference>
<dbReference type="EMBL" id="JASSOM010000003">
    <property type="protein sequence ID" value="MDK9361901.1"/>
    <property type="molecule type" value="Genomic_DNA"/>
</dbReference>
<feature type="transmembrane region" description="Helical" evidence="1">
    <location>
        <begin position="79"/>
        <end position="100"/>
    </location>
</feature>
<organism evidence="2 3">
    <name type="scientific">Lelliottia wanjuensis</name>
    <dbReference type="NCBI Taxonomy" id="3050585"/>
    <lineage>
        <taxon>Bacteria</taxon>
        <taxon>Pseudomonadati</taxon>
        <taxon>Pseudomonadota</taxon>
        <taxon>Gammaproteobacteria</taxon>
        <taxon>Enterobacterales</taxon>
        <taxon>Enterobacteriaceae</taxon>
        <taxon>Lelliottia</taxon>
    </lineage>
</organism>
<reference evidence="2 3" key="1">
    <citation type="submission" date="2023-06" db="EMBL/GenBank/DDBJ databases">
        <title>Identification and characterization of antibiotic-resistant Gram-negative bacteria.</title>
        <authorList>
            <person name="Cho G.-S."/>
            <person name="Lee J."/>
            <person name="Tai E."/>
            <person name="Jeong S."/>
            <person name="Kim I."/>
            <person name="Kim B.-E."/>
            <person name="Jeong M.-I."/>
            <person name="Oh K.-K."/>
            <person name="Franz C.M.A.P."/>
        </authorList>
    </citation>
    <scope>NUCLEOTIDE SEQUENCE [LARGE SCALE GENOMIC DNA]</scope>
    <source>
        <strain evidence="2 3">V106_12</strain>
    </source>
</reference>
<evidence type="ECO:0000313" key="2">
    <source>
        <dbReference type="EMBL" id="MDK9361901.1"/>
    </source>
</evidence>